<comment type="caution">
    <text evidence="2">The sequence shown here is derived from an EMBL/GenBank/DDBJ whole genome shotgun (WGS) entry which is preliminary data.</text>
</comment>
<dbReference type="EMBL" id="JAACJN010000067">
    <property type="protein sequence ID" value="KAF5379863.1"/>
    <property type="molecule type" value="Genomic_DNA"/>
</dbReference>
<proteinExistence type="predicted"/>
<dbReference type="AlphaFoldDB" id="A0A8H5HAS0"/>
<accession>A0A8H5HAS0</accession>
<feature type="transmembrane region" description="Helical" evidence="1">
    <location>
        <begin position="49"/>
        <end position="70"/>
    </location>
</feature>
<evidence type="ECO:0000313" key="3">
    <source>
        <dbReference type="Proteomes" id="UP000518752"/>
    </source>
</evidence>
<gene>
    <name evidence="2" type="ORF">D9757_007243</name>
</gene>
<reference evidence="2 3" key="1">
    <citation type="journal article" date="2020" name="ISME J.">
        <title>Uncovering the hidden diversity of litter-decomposition mechanisms in mushroom-forming fungi.</title>
        <authorList>
            <person name="Floudas D."/>
            <person name="Bentzer J."/>
            <person name="Ahren D."/>
            <person name="Johansson T."/>
            <person name="Persson P."/>
            <person name="Tunlid A."/>
        </authorList>
    </citation>
    <scope>NUCLEOTIDE SEQUENCE [LARGE SCALE GENOMIC DNA]</scope>
    <source>
        <strain evidence="2 3">CBS 406.79</strain>
    </source>
</reference>
<keyword evidence="1" id="KW-0472">Membrane</keyword>
<evidence type="ECO:0000313" key="2">
    <source>
        <dbReference type="EMBL" id="KAF5379863.1"/>
    </source>
</evidence>
<feature type="transmembrane region" description="Helical" evidence="1">
    <location>
        <begin position="24"/>
        <end position="43"/>
    </location>
</feature>
<dbReference type="Proteomes" id="UP000518752">
    <property type="component" value="Unassembled WGS sequence"/>
</dbReference>
<protein>
    <submittedName>
        <fullName evidence="2">Uncharacterized protein</fullName>
    </submittedName>
</protein>
<evidence type="ECO:0000256" key="1">
    <source>
        <dbReference type="SAM" id="Phobius"/>
    </source>
</evidence>
<name>A0A8H5HAS0_9AGAR</name>
<organism evidence="2 3">
    <name type="scientific">Collybiopsis confluens</name>
    <dbReference type="NCBI Taxonomy" id="2823264"/>
    <lineage>
        <taxon>Eukaryota</taxon>
        <taxon>Fungi</taxon>
        <taxon>Dikarya</taxon>
        <taxon>Basidiomycota</taxon>
        <taxon>Agaricomycotina</taxon>
        <taxon>Agaricomycetes</taxon>
        <taxon>Agaricomycetidae</taxon>
        <taxon>Agaricales</taxon>
        <taxon>Marasmiineae</taxon>
        <taxon>Omphalotaceae</taxon>
        <taxon>Collybiopsis</taxon>
    </lineage>
</organism>
<dbReference type="OrthoDB" id="529367at2759"/>
<keyword evidence="3" id="KW-1185">Reference proteome</keyword>
<keyword evidence="1" id="KW-0812">Transmembrane</keyword>
<sequence>MYLWPDADRSNGTIDPEYGKPTHIRIRTAVFIALGCFSTIAIAHEGYRIPMVLILWVNIYLWGSTLCESYTRTALSRKI</sequence>
<keyword evidence="1" id="KW-1133">Transmembrane helix</keyword>